<dbReference type="Proteomes" id="UP000655225">
    <property type="component" value="Unassembled WGS sequence"/>
</dbReference>
<keyword evidence="1" id="KW-0472">Membrane</keyword>
<dbReference type="AlphaFoldDB" id="A0A834Z184"/>
<name>A0A834Z184_TETSI</name>
<accession>A0A834Z184</accession>
<sequence>MPNAFPPENYTMQGLLSSLQNLFQRIRWKVWFILQFIYCLYSFSASGWEVGFPLLKKDIANMVPERYIYCCSSFYGQMYHTMQWCAKILCDQLTCRLFTG</sequence>
<reference evidence="2 3" key="1">
    <citation type="submission" date="2020-04" db="EMBL/GenBank/DDBJ databases">
        <title>Plant Genome Project.</title>
        <authorList>
            <person name="Zhang R.-G."/>
        </authorList>
    </citation>
    <scope>NUCLEOTIDE SEQUENCE [LARGE SCALE GENOMIC DNA]</scope>
    <source>
        <strain evidence="2">YNK0</strain>
        <tissue evidence="2">Leaf</tissue>
    </source>
</reference>
<organism evidence="2 3">
    <name type="scientific">Tetracentron sinense</name>
    <name type="common">Spur-leaf</name>
    <dbReference type="NCBI Taxonomy" id="13715"/>
    <lineage>
        <taxon>Eukaryota</taxon>
        <taxon>Viridiplantae</taxon>
        <taxon>Streptophyta</taxon>
        <taxon>Embryophyta</taxon>
        <taxon>Tracheophyta</taxon>
        <taxon>Spermatophyta</taxon>
        <taxon>Magnoliopsida</taxon>
        <taxon>Trochodendrales</taxon>
        <taxon>Trochodendraceae</taxon>
        <taxon>Tetracentron</taxon>
    </lineage>
</organism>
<evidence type="ECO:0000313" key="3">
    <source>
        <dbReference type="Proteomes" id="UP000655225"/>
    </source>
</evidence>
<proteinExistence type="predicted"/>
<comment type="caution">
    <text evidence="2">The sequence shown here is derived from an EMBL/GenBank/DDBJ whole genome shotgun (WGS) entry which is preliminary data.</text>
</comment>
<keyword evidence="1" id="KW-0812">Transmembrane</keyword>
<gene>
    <name evidence="2" type="ORF">HHK36_017378</name>
</gene>
<feature type="transmembrane region" description="Helical" evidence="1">
    <location>
        <begin position="30"/>
        <end position="48"/>
    </location>
</feature>
<dbReference type="EMBL" id="JABCRI010000011">
    <property type="protein sequence ID" value="KAF8398450.1"/>
    <property type="molecule type" value="Genomic_DNA"/>
</dbReference>
<keyword evidence="1" id="KW-1133">Transmembrane helix</keyword>
<evidence type="ECO:0000313" key="2">
    <source>
        <dbReference type="EMBL" id="KAF8398450.1"/>
    </source>
</evidence>
<evidence type="ECO:0000256" key="1">
    <source>
        <dbReference type="SAM" id="Phobius"/>
    </source>
</evidence>
<protein>
    <submittedName>
        <fullName evidence="2">Uncharacterized protein</fullName>
    </submittedName>
</protein>
<keyword evidence="3" id="KW-1185">Reference proteome</keyword>